<gene>
    <name evidence="4" type="ORF">V22_17790</name>
</gene>
<dbReference type="KEGG" id="chya:V22_17790"/>
<keyword evidence="2" id="KW-0812">Transmembrane</keyword>
<dbReference type="SUPFAM" id="SSF47781">
    <property type="entry name" value="RuvA domain 2-like"/>
    <property type="match status" value="1"/>
</dbReference>
<protein>
    <submittedName>
        <fullName evidence="4">Helix-hairpin-helix motif protein</fullName>
    </submittedName>
</protein>
<proteinExistence type="predicted"/>
<keyword evidence="2" id="KW-0472">Membrane</keyword>
<name>A0A517T841_9PLAN</name>
<dbReference type="GO" id="GO:0003677">
    <property type="term" value="F:DNA binding"/>
    <property type="evidence" value="ECO:0007669"/>
    <property type="project" value="InterPro"/>
</dbReference>
<sequence length="187" mass="20368">MSADPLQNFPDRIPFNAGKPPEQSDPASNKSQPVEELSIEQGASPPNTIPVSDEVVAQNQSPVRSLLGLIDHDIRILAAVCAIAALVMVGQYALLMFQGREPIDIERAVPIDIEYRIDVNAAHWMELAQLKGIGEILARRIVEYREAHGPFNNVAELQNVKGIGPAKLAALKPHIRIVEKDAQSSGE</sequence>
<evidence type="ECO:0000313" key="4">
    <source>
        <dbReference type="EMBL" id="QDT64544.1"/>
    </source>
</evidence>
<dbReference type="SMART" id="SM00278">
    <property type="entry name" value="HhH1"/>
    <property type="match status" value="2"/>
</dbReference>
<dbReference type="RefSeq" id="WP_197440035.1">
    <property type="nucleotide sequence ID" value="NZ_CP036316.1"/>
</dbReference>
<dbReference type="AlphaFoldDB" id="A0A517T841"/>
<dbReference type="Gene3D" id="1.10.150.320">
    <property type="entry name" value="Photosystem II 12 kDa extrinsic protein"/>
    <property type="match status" value="1"/>
</dbReference>
<keyword evidence="5" id="KW-1185">Reference proteome</keyword>
<dbReference type="InterPro" id="IPR003583">
    <property type="entry name" value="Hlx-hairpin-Hlx_DNA-bd_motif"/>
</dbReference>
<evidence type="ECO:0000259" key="3">
    <source>
        <dbReference type="SMART" id="SM00278"/>
    </source>
</evidence>
<keyword evidence="2" id="KW-1133">Transmembrane helix</keyword>
<dbReference type="EMBL" id="CP036316">
    <property type="protein sequence ID" value="QDT64544.1"/>
    <property type="molecule type" value="Genomic_DNA"/>
</dbReference>
<accession>A0A517T841</accession>
<evidence type="ECO:0000313" key="5">
    <source>
        <dbReference type="Proteomes" id="UP000319976"/>
    </source>
</evidence>
<reference evidence="4 5" key="1">
    <citation type="submission" date="2019-02" db="EMBL/GenBank/DDBJ databases">
        <title>Deep-cultivation of Planctomycetes and their phenomic and genomic characterization uncovers novel biology.</title>
        <authorList>
            <person name="Wiegand S."/>
            <person name="Jogler M."/>
            <person name="Boedeker C."/>
            <person name="Pinto D."/>
            <person name="Vollmers J."/>
            <person name="Rivas-Marin E."/>
            <person name="Kohn T."/>
            <person name="Peeters S.H."/>
            <person name="Heuer A."/>
            <person name="Rast P."/>
            <person name="Oberbeckmann S."/>
            <person name="Bunk B."/>
            <person name="Jeske O."/>
            <person name="Meyerdierks A."/>
            <person name="Storesund J.E."/>
            <person name="Kallscheuer N."/>
            <person name="Luecker S."/>
            <person name="Lage O.M."/>
            <person name="Pohl T."/>
            <person name="Merkel B.J."/>
            <person name="Hornburger P."/>
            <person name="Mueller R.-W."/>
            <person name="Bruemmer F."/>
            <person name="Labrenz M."/>
            <person name="Spormann A.M."/>
            <person name="Op den Camp H."/>
            <person name="Overmann J."/>
            <person name="Amann R."/>
            <person name="Jetten M.S.M."/>
            <person name="Mascher T."/>
            <person name="Medema M.H."/>
            <person name="Devos D.P."/>
            <person name="Kaster A.-K."/>
            <person name="Ovreas L."/>
            <person name="Rohde M."/>
            <person name="Galperin M.Y."/>
            <person name="Jogler C."/>
        </authorList>
    </citation>
    <scope>NUCLEOTIDE SEQUENCE [LARGE SCALE GENOMIC DNA]</scope>
    <source>
        <strain evidence="4 5">V22</strain>
    </source>
</reference>
<dbReference type="PANTHER" id="PTHR21180">
    <property type="entry name" value="ENDONUCLEASE/EXONUCLEASE/PHOSPHATASE FAMILY DOMAIN-CONTAINING PROTEIN 1"/>
    <property type="match status" value="1"/>
</dbReference>
<evidence type="ECO:0000256" key="2">
    <source>
        <dbReference type="SAM" id="Phobius"/>
    </source>
</evidence>
<dbReference type="InterPro" id="IPR051675">
    <property type="entry name" value="Endo/Exo/Phosphatase_dom_1"/>
</dbReference>
<feature type="domain" description="Helix-hairpin-helix DNA-binding motif class 1" evidence="3">
    <location>
        <begin position="125"/>
        <end position="144"/>
    </location>
</feature>
<evidence type="ECO:0000256" key="1">
    <source>
        <dbReference type="SAM" id="MobiDB-lite"/>
    </source>
</evidence>
<dbReference type="Pfam" id="PF12836">
    <property type="entry name" value="HHH_3"/>
    <property type="match status" value="1"/>
</dbReference>
<feature type="domain" description="Helix-hairpin-helix DNA-binding motif class 1" evidence="3">
    <location>
        <begin position="155"/>
        <end position="174"/>
    </location>
</feature>
<dbReference type="GO" id="GO:0006281">
    <property type="term" value="P:DNA repair"/>
    <property type="evidence" value="ECO:0007669"/>
    <property type="project" value="InterPro"/>
</dbReference>
<feature type="region of interest" description="Disordered" evidence="1">
    <location>
        <begin position="1"/>
        <end position="51"/>
    </location>
</feature>
<organism evidence="4 5">
    <name type="scientific">Calycomorphotria hydatis</name>
    <dbReference type="NCBI Taxonomy" id="2528027"/>
    <lineage>
        <taxon>Bacteria</taxon>
        <taxon>Pseudomonadati</taxon>
        <taxon>Planctomycetota</taxon>
        <taxon>Planctomycetia</taxon>
        <taxon>Planctomycetales</taxon>
        <taxon>Planctomycetaceae</taxon>
        <taxon>Calycomorphotria</taxon>
    </lineage>
</organism>
<dbReference type="Proteomes" id="UP000319976">
    <property type="component" value="Chromosome"/>
</dbReference>
<dbReference type="InterPro" id="IPR010994">
    <property type="entry name" value="RuvA_2-like"/>
</dbReference>
<feature type="transmembrane region" description="Helical" evidence="2">
    <location>
        <begin position="74"/>
        <end position="97"/>
    </location>
</feature>
<dbReference type="PANTHER" id="PTHR21180:SF32">
    <property type="entry name" value="ENDONUCLEASE_EXONUCLEASE_PHOSPHATASE FAMILY DOMAIN-CONTAINING PROTEIN 1"/>
    <property type="match status" value="1"/>
</dbReference>